<dbReference type="OrthoDB" id="271491at2157"/>
<feature type="transmembrane region" description="Helical" evidence="2">
    <location>
        <begin position="674"/>
        <end position="692"/>
    </location>
</feature>
<evidence type="ECO:0000313" key="4">
    <source>
        <dbReference type="EMBL" id="PCR91898.1"/>
    </source>
</evidence>
<keyword evidence="2" id="KW-0812">Transmembrane</keyword>
<dbReference type="RefSeq" id="WP_097380830.1">
    <property type="nucleotide sequence ID" value="NZ_NXNI01000001.1"/>
</dbReference>
<dbReference type="AlphaFoldDB" id="A0A2A5QYG4"/>
<dbReference type="InterPro" id="IPR027268">
    <property type="entry name" value="Peptidase_M4/M1_CTD_sf"/>
</dbReference>
<feature type="region of interest" description="Disordered" evidence="1">
    <location>
        <begin position="36"/>
        <end position="62"/>
    </location>
</feature>
<dbReference type="InterPro" id="IPR013783">
    <property type="entry name" value="Ig-like_fold"/>
</dbReference>
<sequence>MQSRVTVLAFVVLLLGSCPAAVGALEPARPIDGTVAADSSGGSGESLPSVGTNSGAVATSHAEDVLSRTTVLRHRPADPDVFEAAVTVDVPDSVTELEIELERGATVESMAGFERTGERTFRWTEDREEATIRYTMPADRRGEGERVGVHSASDGYAFVDTGDWGVVAVPDVGLSLRRTEPVGLEETVRVDGPGATGGDIAFFGSVREYERAVDGGTIRLVVPDAATLRESPEAILTSLADARERLEVGARNDEVFVVAVPHEIDWGSRGIQYGQSDAWVVDDATLDDPNPVWLHEYVHTRQRLSGTETGIEPEAEWIVEGQADYYAGLLALENGRTEFNEFRRLLERGEQSPSADGTLVDRSTWGDERTHYVKGALVYGEIDRRLRLETDGDRTLADVFRSLNAREGAMTEAEFLAAIEDAGGVTVRTVAERYTRTNASPEMWTRSQHAAAFDQPVAVFEYGLGPGSLEVADGAWERELPSATADTDSEERDAIAIPVGESVTIPGRVANVGEREGVYDATLQVDGRVVDHYSGRLTPGAETSHRFSWTPSEPGEYEVRVGSERLSVVVRSSASVTVTDLRVTPDSTDPGEPVTATATVEAADDRPATAILAFKTVDGVVAERPVAIRSGETATVDADLRFDEGGRYEIAVGERTATVSVGGPVTRLEEMPGFGLSAALAAVGIVCVRLVLARRR</sequence>
<dbReference type="Gene3D" id="2.60.40.10">
    <property type="entry name" value="Immunoglobulins"/>
    <property type="match status" value="2"/>
</dbReference>
<protein>
    <recommendedName>
        <fullName evidence="3">CARDB domain-containing protein</fullName>
    </recommendedName>
</protein>
<feature type="domain" description="CARDB" evidence="3">
    <location>
        <begin position="499"/>
        <end position="562"/>
    </location>
</feature>
<comment type="caution">
    <text evidence="4">The sequence shown here is derived from an EMBL/GenBank/DDBJ whole genome shotgun (WGS) entry which is preliminary data.</text>
</comment>
<keyword evidence="2" id="KW-0472">Membrane</keyword>
<dbReference type="PROSITE" id="PS51257">
    <property type="entry name" value="PROKAR_LIPOPROTEIN"/>
    <property type="match status" value="1"/>
</dbReference>
<accession>A0A2A5QYG4</accession>
<name>A0A2A5QYG4_9EURY</name>
<evidence type="ECO:0000313" key="5">
    <source>
        <dbReference type="Proteomes" id="UP000219689"/>
    </source>
</evidence>
<dbReference type="Proteomes" id="UP000219689">
    <property type="component" value="Unassembled WGS sequence"/>
</dbReference>
<dbReference type="InterPro" id="IPR011635">
    <property type="entry name" value="CARDB"/>
</dbReference>
<evidence type="ECO:0000256" key="2">
    <source>
        <dbReference type="SAM" id="Phobius"/>
    </source>
</evidence>
<evidence type="ECO:0000256" key="1">
    <source>
        <dbReference type="SAM" id="MobiDB-lite"/>
    </source>
</evidence>
<proteinExistence type="predicted"/>
<reference evidence="4 5" key="1">
    <citation type="submission" date="2017-09" db="EMBL/GenBank/DDBJ databases">
        <title>Genome sequences of Natrinema ejinorence JCM 13890T.</title>
        <authorList>
            <person name="Roh S.W."/>
            <person name="Kim Y.B."/>
            <person name="Kim J.Y."/>
        </authorList>
    </citation>
    <scope>NUCLEOTIDE SEQUENCE [LARGE SCALE GENOMIC DNA]</scope>
    <source>
        <strain evidence="4 5">JCM 13890</strain>
    </source>
</reference>
<dbReference type="Gene3D" id="1.10.390.10">
    <property type="entry name" value="Neutral Protease Domain 2"/>
    <property type="match status" value="1"/>
</dbReference>
<gene>
    <name evidence="4" type="ORF">CP557_16045</name>
</gene>
<keyword evidence="5" id="KW-1185">Reference proteome</keyword>
<keyword evidence="2" id="KW-1133">Transmembrane helix</keyword>
<dbReference type="EMBL" id="NXNI01000001">
    <property type="protein sequence ID" value="PCR91898.1"/>
    <property type="molecule type" value="Genomic_DNA"/>
</dbReference>
<evidence type="ECO:0000259" key="3">
    <source>
        <dbReference type="Pfam" id="PF07705"/>
    </source>
</evidence>
<dbReference type="Pfam" id="PF07705">
    <property type="entry name" value="CARDB"/>
    <property type="match status" value="1"/>
</dbReference>
<organism evidence="4 5">
    <name type="scientific">Natrinema ejinorense</name>
    <dbReference type="NCBI Taxonomy" id="373386"/>
    <lineage>
        <taxon>Archaea</taxon>
        <taxon>Methanobacteriati</taxon>
        <taxon>Methanobacteriota</taxon>
        <taxon>Stenosarchaea group</taxon>
        <taxon>Halobacteria</taxon>
        <taxon>Halobacteriales</taxon>
        <taxon>Natrialbaceae</taxon>
        <taxon>Natrinema</taxon>
    </lineage>
</organism>